<dbReference type="VEuPathDB" id="GiardiaDB:GMRT_13610"/>
<reference evidence="1 2" key="1">
    <citation type="submission" date="2019-05" db="EMBL/GenBank/DDBJ databases">
        <title>The compact genome of Giardia muris reveals important steps in the evolution of intestinal protozoan parasites.</title>
        <authorList>
            <person name="Xu F."/>
            <person name="Jimenez-Gonzalez A."/>
            <person name="Einarsson E."/>
            <person name="Astvaldsson A."/>
            <person name="Peirasmaki D."/>
            <person name="Eckmann L."/>
            <person name="Andersson J.O."/>
            <person name="Svard S.G."/>
            <person name="Jerlstrom-Hultqvist J."/>
        </authorList>
    </citation>
    <scope>NUCLEOTIDE SEQUENCE [LARGE SCALE GENOMIC DNA]</scope>
    <source>
        <strain evidence="1 2">Roberts-Thomson</strain>
    </source>
</reference>
<name>A0A4Z1SWV0_GIAMU</name>
<sequence length="191" mass="22271">MDPWLVLLQRDSNVVDKLPETITPFNFNGSLTQYDEFLQLASECLLYRAQGRQEEYTVALERFAAILRRLPCVDSDPVIREVNEHNNNLRIHLDRFFRRNRIDFGKESTTLVGGQNVETDEFYTLRHRPERTASSSIVSREEIPEDAFVRGQLENAAGHRITVSQGKTEAKRTRDRSIFYRPQRTTILLED</sequence>
<organism evidence="1 2">
    <name type="scientific">Giardia muris</name>
    <dbReference type="NCBI Taxonomy" id="5742"/>
    <lineage>
        <taxon>Eukaryota</taxon>
        <taxon>Metamonada</taxon>
        <taxon>Diplomonadida</taxon>
        <taxon>Hexamitidae</taxon>
        <taxon>Giardiinae</taxon>
        <taxon>Giardia</taxon>
    </lineage>
</organism>
<dbReference type="Proteomes" id="UP000315496">
    <property type="component" value="Chromosome 1"/>
</dbReference>
<accession>A0A4Z1SWV0</accession>
<dbReference type="EMBL" id="VDLU01000001">
    <property type="protein sequence ID" value="TNJ30030.1"/>
    <property type="molecule type" value="Genomic_DNA"/>
</dbReference>
<dbReference type="AlphaFoldDB" id="A0A4Z1SWV0"/>
<comment type="caution">
    <text evidence="1">The sequence shown here is derived from an EMBL/GenBank/DDBJ whole genome shotgun (WGS) entry which is preliminary data.</text>
</comment>
<evidence type="ECO:0000313" key="1">
    <source>
        <dbReference type="EMBL" id="TNJ30030.1"/>
    </source>
</evidence>
<evidence type="ECO:0000313" key="2">
    <source>
        <dbReference type="Proteomes" id="UP000315496"/>
    </source>
</evidence>
<keyword evidence="2" id="KW-1185">Reference proteome</keyword>
<gene>
    <name evidence="1" type="ORF">GMRT_13610</name>
</gene>
<protein>
    <submittedName>
        <fullName evidence="1">Uncharacterized protein</fullName>
    </submittedName>
</protein>
<proteinExistence type="predicted"/>